<evidence type="ECO:0000313" key="2">
    <source>
        <dbReference type="Proteomes" id="UP000030671"/>
    </source>
</evidence>
<sequence>MARISEESEAAAILEVYVTRLQDRLTAHGQLDKLTVEERTPDGKYFATYKFDAERIGEGASFVSLEFAKGAAAFQALQWLDRNGFPSKE</sequence>
<accession>W4K0T7</accession>
<gene>
    <name evidence="1" type="ORF">HETIRDRAFT_453755</name>
</gene>
<protein>
    <submittedName>
        <fullName evidence="1">Uncharacterized protein</fullName>
    </submittedName>
</protein>
<evidence type="ECO:0000313" key="1">
    <source>
        <dbReference type="EMBL" id="ETW79314.1"/>
    </source>
</evidence>
<dbReference type="RefSeq" id="XP_009549557.1">
    <property type="nucleotide sequence ID" value="XM_009551262.1"/>
</dbReference>
<organism evidence="1 2">
    <name type="scientific">Heterobasidion irregulare (strain TC 32-1)</name>
    <dbReference type="NCBI Taxonomy" id="747525"/>
    <lineage>
        <taxon>Eukaryota</taxon>
        <taxon>Fungi</taxon>
        <taxon>Dikarya</taxon>
        <taxon>Basidiomycota</taxon>
        <taxon>Agaricomycotina</taxon>
        <taxon>Agaricomycetes</taxon>
        <taxon>Russulales</taxon>
        <taxon>Bondarzewiaceae</taxon>
        <taxon>Heterobasidion</taxon>
        <taxon>Heterobasidion annosum species complex</taxon>
    </lineage>
</organism>
<dbReference type="Proteomes" id="UP000030671">
    <property type="component" value="Unassembled WGS sequence"/>
</dbReference>
<dbReference type="InParanoid" id="W4K0T7"/>
<dbReference type="HOGENOM" id="CLU_2455003_0_0_1"/>
<reference evidence="1 2" key="1">
    <citation type="journal article" date="2012" name="New Phytol.">
        <title>Insight into trade-off between wood decay and parasitism from the genome of a fungal forest pathogen.</title>
        <authorList>
            <person name="Olson A."/>
            <person name="Aerts A."/>
            <person name="Asiegbu F."/>
            <person name="Belbahri L."/>
            <person name="Bouzid O."/>
            <person name="Broberg A."/>
            <person name="Canback B."/>
            <person name="Coutinho P.M."/>
            <person name="Cullen D."/>
            <person name="Dalman K."/>
            <person name="Deflorio G."/>
            <person name="van Diepen L.T."/>
            <person name="Dunand C."/>
            <person name="Duplessis S."/>
            <person name="Durling M."/>
            <person name="Gonthier P."/>
            <person name="Grimwood J."/>
            <person name="Fossdal C.G."/>
            <person name="Hansson D."/>
            <person name="Henrissat B."/>
            <person name="Hietala A."/>
            <person name="Himmelstrand K."/>
            <person name="Hoffmeister D."/>
            <person name="Hogberg N."/>
            <person name="James T.Y."/>
            <person name="Karlsson M."/>
            <person name="Kohler A."/>
            <person name="Kues U."/>
            <person name="Lee Y.H."/>
            <person name="Lin Y.C."/>
            <person name="Lind M."/>
            <person name="Lindquist E."/>
            <person name="Lombard V."/>
            <person name="Lucas S."/>
            <person name="Lunden K."/>
            <person name="Morin E."/>
            <person name="Murat C."/>
            <person name="Park J."/>
            <person name="Raffaello T."/>
            <person name="Rouze P."/>
            <person name="Salamov A."/>
            <person name="Schmutz J."/>
            <person name="Solheim H."/>
            <person name="Stahlberg J."/>
            <person name="Velez H."/>
            <person name="de Vries R.P."/>
            <person name="Wiebenga A."/>
            <person name="Woodward S."/>
            <person name="Yakovlev I."/>
            <person name="Garbelotto M."/>
            <person name="Martin F."/>
            <person name="Grigoriev I.V."/>
            <person name="Stenlid J."/>
        </authorList>
    </citation>
    <scope>NUCLEOTIDE SEQUENCE [LARGE SCALE GENOMIC DNA]</scope>
    <source>
        <strain evidence="1 2">TC 32-1</strain>
    </source>
</reference>
<dbReference type="KEGG" id="hir:HETIRDRAFT_453755"/>
<dbReference type="EMBL" id="KI925461">
    <property type="protein sequence ID" value="ETW79314.1"/>
    <property type="molecule type" value="Genomic_DNA"/>
</dbReference>
<dbReference type="AlphaFoldDB" id="W4K0T7"/>
<dbReference type="GeneID" id="20676414"/>
<proteinExistence type="predicted"/>
<name>W4K0T7_HETIT</name>
<keyword evidence="2" id="KW-1185">Reference proteome</keyword>